<keyword evidence="4 9" id="KW-0460">Magnesium</keyword>
<dbReference type="InterPro" id="IPR036206">
    <property type="entry name" value="ThiamineP_synth_sf"/>
</dbReference>
<dbReference type="InterPro" id="IPR022998">
    <property type="entry name" value="ThiamineP_synth_TenI"/>
</dbReference>
<gene>
    <name evidence="9" type="primary">thiE</name>
    <name evidence="13" type="ORF">EV696_11531</name>
</gene>
<feature type="binding site" evidence="9">
    <location>
        <position position="105"/>
    </location>
    <ligand>
        <name>4-amino-2-methyl-5-(diphosphooxymethyl)pyrimidine</name>
        <dbReference type="ChEBI" id="CHEBI:57841"/>
    </ligand>
</feature>
<dbReference type="EMBL" id="SNYM01000015">
    <property type="protein sequence ID" value="TDQ46037.1"/>
    <property type="molecule type" value="Genomic_DNA"/>
</dbReference>
<dbReference type="AlphaFoldDB" id="A0A4V3D706"/>
<dbReference type="PANTHER" id="PTHR20857:SF15">
    <property type="entry name" value="THIAMINE-PHOSPHATE SYNTHASE"/>
    <property type="match status" value="1"/>
</dbReference>
<evidence type="ECO:0000256" key="3">
    <source>
        <dbReference type="ARBA" id="ARBA00022723"/>
    </source>
</evidence>
<evidence type="ECO:0000256" key="8">
    <source>
        <dbReference type="ARBA" id="ARBA00047883"/>
    </source>
</evidence>
<evidence type="ECO:0000313" key="13">
    <source>
        <dbReference type="EMBL" id="TDQ46037.1"/>
    </source>
</evidence>
<feature type="binding site" evidence="9">
    <location>
        <position position="87"/>
    </location>
    <ligand>
        <name>Mg(2+)</name>
        <dbReference type="ChEBI" id="CHEBI:18420"/>
    </ligand>
</feature>
<keyword evidence="5 9" id="KW-0784">Thiamine biosynthesis</keyword>
<dbReference type="SUPFAM" id="SSF51391">
    <property type="entry name" value="Thiamin phosphate synthase"/>
    <property type="match status" value="1"/>
</dbReference>
<dbReference type="InterPro" id="IPR034291">
    <property type="entry name" value="TMP_synthase"/>
</dbReference>
<evidence type="ECO:0000256" key="6">
    <source>
        <dbReference type="ARBA" id="ARBA00047334"/>
    </source>
</evidence>
<dbReference type="HAMAP" id="MF_00097">
    <property type="entry name" value="TMP_synthase"/>
    <property type="match status" value="1"/>
</dbReference>
<protein>
    <recommendedName>
        <fullName evidence="9">Thiamine-phosphate synthase</fullName>
        <shortName evidence="9">TP synthase</shortName>
        <shortName evidence="9">TPS</shortName>
        <ecNumber evidence="9">2.5.1.3</ecNumber>
    </recommendedName>
    <alternativeName>
        <fullName evidence="9">Thiamine-phosphate pyrophosphorylase</fullName>
        <shortName evidence="9">TMP pyrophosphorylase</shortName>
        <shortName evidence="9">TMP-PPase</shortName>
    </alternativeName>
</protein>
<dbReference type="PANTHER" id="PTHR20857">
    <property type="entry name" value="THIAMINE-PHOSPHATE PYROPHOSPHORYLASE"/>
    <property type="match status" value="1"/>
</dbReference>
<feature type="binding site" evidence="9">
    <location>
        <position position="67"/>
    </location>
    <ligand>
        <name>4-amino-2-methyl-5-(diphosphooxymethyl)pyrimidine</name>
        <dbReference type="ChEBI" id="CHEBI:57841"/>
    </ligand>
</feature>
<dbReference type="UniPathway" id="UPA00060">
    <property type="reaction ID" value="UER00141"/>
</dbReference>
<feature type="binding site" evidence="9">
    <location>
        <position position="68"/>
    </location>
    <ligand>
        <name>Mg(2+)</name>
        <dbReference type="ChEBI" id="CHEBI:18420"/>
    </ligand>
</feature>
<evidence type="ECO:0000256" key="5">
    <source>
        <dbReference type="ARBA" id="ARBA00022977"/>
    </source>
</evidence>
<dbReference type="NCBIfam" id="TIGR00693">
    <property type="entry name" value="thiE"/>
    <property type="match status" value="1"/>
</dbReference>
<comment type="pathway">
    <text evidence="1 9 11">Cofactor biosynthesis; thiamine diphosphate biosynthesis; thiamine phosphate from 4-amino-2-methyl-5-diphosphomethylpyrimidine and 4-methyl-5-(2-phosphoethyl)-thiazole: step 1/1.</text>
</comment>
<reference evidence="13 14" key="1">
    <citation type="submission" date="2019-03" db="EMBL/GenBank/DDBJ databases">
        <title>Genomic Encyclopedia of Type Strains, Phase IV (KMG-IV): sequencing the most valuable type-strain genomes for metagenomic binning, comparative biology and taxonomic classification.</title>
        <authorList>
            <person name="Goeker M."/>
        </authorList>
    </citation>
    <scope>NUCLEOTIDE SEQUENCE [LARGE SCALE GENOMIC DNA]</scope>
    <source>
        <strain evidence="13 14">DSM 103792</strain>
    </source>
</reference>
<evidence type="ECO:0000256" key="1">
    <source>
        <dbReference type="ARBA" id="ARBA00005165"/>
    </source>
</evidence>
<keyword evidence="14" id="KW-1185">Reference proteome</keyword>
<evidence type="ECO:0000256" key="2">
    <source>
        <dbReference type="ARBA" id="ARBA00022679"/>
    </source>
</evidence>
<dbReference type="RefSeq" id="WP_157591269.1">
    <property type="nucleotide sequence ID" value="NZ_CP037953.1"/>
</dbReference>
<comment type="caution">
    <text evidence="9">Lacks conserved residue(s) required for the propagation of feature annotation.</text>
</comment>
<keyword evidence="2 9" id="KW-0808">Transferase</keyword>
<comment type="function">
    <text evidence="9">Condenses 4-methyl-5-(beta-hydroxyethyl)thiazole monophosphate (THZ-P) and 2-methyl-4-amino-5-hydroxymethyl pyrimidine pyrophosphate (HMP-PP) to form thiamine monophosphate (TMP).</text>
</comment>
<accession>A0A4V3D706</accession>
<evidence type="ECO:0000256" key="7">
    <source>
        <dbReference type="ARBA" id="ARBA00047851"/>
    </source>
</evidence>
<name>A0A4V3D706_9GAMM</name>
<evidence type="ECO:0000259" key="12">
    <source>
        <dbReference type="Pfam" id="PF02581"/>
    </source>
</evidence>
<feature type="binding site" evidence="9">
    <location>
        <begin position="132"/>
        <end position="134"/>
    </location>
    <ligand>
        <name>2-[(2R,5Z)-2-carboxy-4-methylthiazol-5(2H)-ylidene]ethyl phosphate</name>
        <dbReference type="ChEBI" id="CHEBI:62899"/>
    </ligand>
</feature>
<comment type="catalytic activity">
    <reaction evidence="7 9 10">
        <text>2-(2-carboxy-4-methylthiazol-5-yl)ethyl phosphate + 4-amino-2-methyl-5-(diphosphooxymethyl)pyrimidine + 2 H(+) = thiamine phosphate + CO2 + diphosphate</text>
        <dbReference type="Rhea" id="RHEA:47848"/>
        <dbReference type="ChEBI" id="CHEBI:15378"/>
        <dbReference type="ChEBI" id="CHEBI:16526"/>
        <dbReference type="ChEBI" id="CHEBI:33019"/>
        <dbReference type="ChEBI" id="CHEBI:37575"/>
        <dbReference type="ChEBI" id="CHEBI:57841"/>
        <dbReference type="ChEBI" id="CHEBI:62890"/>
        <dbReference type="EC" id="2.5.1.3"/>
    </reaction>
</comment>
<comment type="catalytic activity">
    <reaction evidence="6 9 10">
        <text>4-methyl-5-(2-phosphooxyethyl)-thiazole + 4-amino-2-methyl-5-(diphosphooxymethyl)pyrimidine + H(+) = thiamine phosphate + diphosphate</text>
        <dbReference type="Rhea" id="RHEA:22328"/>
        <dbReference type="ChEBI" id="CHEBI:15378"/>
        <dbReference type="ChEBI" id="CHEBI:33019"/>
        <dbReference type="ChEBI" id="CHEBI:37575"/>
        <dbReference type="ChEBI" id="CHEBI:57841"/>
        <dbReference type="ChEBI" id="CHEBI:58296"/>
        <dbReference type="EC" id="2.5.1.3"/>
    </reaction>
</comment>
<evidence type="ECO:0000256" key="4">
    <source>
        <dbReference type="ARBA" id="ARBA00022842"/>
    </source>
</evidence>
<comment type="similarity">
    <text evidence="9 10">Belongs to the thiamine-phosphate synthase family.</text>
</comment>
<feature type="binding site" evidence="9">
    <location>
        <position position="162"/>
    </location>
    <ligand>
        <name>2-[(2R,5Z)-2-carboxy-4-methylthiazol-5(2H)-ylidene]ethyl phosphate</name>
        <dbReference type="ChEBI" id="CHEBI:62899"/>
    </ligand>
</feature>
<dbReference type="Proteomes" id="UP000295375">
    <property type="component" value="Unassembled WGS sequence"/>
</dbReference>
<dbReference type="GO" id="GO:0005737">
    <property type="term" value="C:cytoplasm"/>
    <property type="evidence" value="ECO:0007669"/>
    <property type="project" value="TreeGrafter"/>
</dbReference>
<comment type="cofactor">
    <cofactor evidence="9">
        <name>Mg(2+)</name>
        <dbReference type="ChEBI" id="CHEBI:18420"/>
    </cofactor>
    <text evidence="9">Binds 1 Mg(2+) ion per subunit.</text>
</comment>
<feature type="binding site" evidence="9">
    <location>
        <position position="135"/>
    </location>
    <ligand>
        <name>4-amino-2-methyl-5-(diphosphooxymethyl)pyrimidine</name>
        <dbReference type="ChEBI" id="CHEBI:57841"/>
    </ligand>
</feature>
<feature type="binding site" evidence="9">
    <location>
        <begin position="35"/>
        <end position="39"/>
    </location>
    <ligand>
        <name>4-amino-2-methyl-5-(diphosphooxymethyl)pyrimidine</name>
        <dbReference type="ChEBI" id="CHEBI:57841"/>
    </ligand>
</feature>
<dbReference type="Gene3D" id="3.20.20.70">
    <property type="entry name" value="Aldolase class I"/>
    <property type="match status" value="1"/>
</dbReference>
<evidence type="ECO:0000256" key="9">
    <source>
        <dbReference type="HAMAP-Rule" id="MF_00097"/>
    </source>
</evidence>
<evidence type="ECO:0000313" key="14">
    <source>
        <dbReference type="Proteomes" id="UP000295375"/>
    </source>
</evidence>
<sequence>MKNTAQLYLITPSPFTANTLADVAAALAAGVDWLQFRGKGLSDQDAQRYALELRALCRQHQAQLFINDRIDLALAIDADGVHLGQHDGSIADARRQLGRRKLGVTCHGDIELARRAVAEGADYVAFGRCFPSRTKPEAPPCELSVFTQARNEFSVPIVAIGGITPDNGDQVLAAGADTLAVIDGVFGQHNIAAAVKRFHRLLGRV</sequence>
<dbReference type="Pfam" id="PF02581">
    <property type="entry name" value="TMP-TENI"/>
    <property type="match status" value="1"/>
</dbReference>
<dbReference type="InterPro" id="IPR013785">
    <property type="entry name" value="Aldolase_TIM"/>
</dbReference>
<evidence type="ECO:0000256" key="11">
    <source>
        <dbReference type="RuleBase" id="RU004253"/>
    </source>
</evidence>
<organism evidence="13 14">
    <name type="scientific">Permianibacter aggregans</name>
    <dbReference type="NCBI Taxonomy" id="1510150"/>
    <lineage>
        <taxon>Bacteria</taxon>
        <taxon>Pseudomonadati</taxon>
        <taxon>Pseudomonadota</taxon>
        <taxon>Gammaproteobacteria</taxon>
        <taxon>Pseudomonadales</taxon>
        <taxon>Pseudomonadaceae</taxon>
        <taxon>Permianibacter</taxon>
    </lineage>
</organism>
<comment type="catalytic activity">
    <reaction evidence="8 9 10">
        <text>2-[(2R,5Z)-2-carboxy-4-methylthiazol-5(2H)-ylidene]ethyl phosphate + 4-amino-2-methyl-5-(diphosphooxymethyl)pyrimidine + 2 H(+) = thiamine phosphate + CO2 + diphosphate</text>
        <dbReference type="Rhea" id="RHEA:47844"/>
        <dbReference type="ChEBI" id="CHEBI:15378"/>
        <dbReference type="ChEBI" id="CHEBI:16526"/>
        <dbReference type="ChEBI" id="CHEBI:33019"/>
        <dbReference type="ChEBI" id="CHEBI:37575"/>
        <dbReference type="ChEBI" id="CHEBI:57841"/>
        <dbReference type="ChEBI" id="CHEBI:62899"/>
        <dbReference type="EC" id="2.5.1.3"/>
    </reaction>
</comment>
<evidence type="ECO:0000256" key="10">
    <source>
        <dbReference type="RuleBase" id="RU003826"/>
    </source>
</evidence>
<dbReference type="GO" id="GO:0004789">
    <property type="term" value="F:thiamine-phosphate diphosphorylase activity"/>
    <property type="evidence" value="ECO:0007669"/>
    <property type="project" value="UniProtKB-UniRule"/>
</dbReference>
<comment type="caution">
    <text evidence="13">The sequence shown here is derived from an EMBL/GenBank/DDBJ whole genome shotgun (WGS) entry which is preliminary data.</text>
</comment>
<dbReference type="GO" id="GO:0000287">
    <property type="term" value="F:magnesium ion binding"/>
    <property type="evidence" value="ECO:0007669"/>
    <property type="project" value="UniProtKB-UniRule"/>
</dbReference>
<dbReference type="GO" id="GO:0009229">
    <property type="term" value="P:thiamine diphosphate biosynthetic process"/>
    <property type="evidence" value="ECO:0007669"/>
    <property type="project" value="UniProtKB-UniRule"/>
</dbReference>
<dbReference type="GO" id="GO:0009228">
    <property type="term" value="P:thiamine biosynthetic process"/>
    <property type="evidence" value="ECO:0007669"/>
    <property type="project" value="UniProtKB-KW"/>
</dbReference>
<dbReference type="EC" id="2.5.1.3" evidence="9"/>
<feature type="domain" description="Thiamine phosphate synthase/TenI" evidence="12">
    <location>
        <begin position="7"/>
        <end position="184"/>
    </location>
</feature>
<proteinExistence type="inferred from homology"/>
<keyword evidence="3 9" id="KW-0479">Metal-binding</keyword>
<dbReference type="CDD" id="cd00564">
    <property type="entry name" value="TMP_TenI"/>
    <property type="match status" value="1"/>
</dbReference>